<evidence type="ECO:0000256" key="9">
    <source>
        <dbReference type="ARBA" id="ARBA00023136"/>
    </source>
</evidence>
<dbReference type="SUPFAM" id="SSF158544">
    <property type="entry name" value="GspK insert domain-like"/>
    <property type="match status" value="1"/>
</dbReference>
<keyword evidence="4 10" id="KW-1003">Cell membrane</keyword>
<dbReference type="KEGG" id="mdn:JT25_018190"/>
<keyword evidence="13" id="KW-1185">Reference proteome</keyword>
<evidence type="ECO:0000256" key="10">
    <source>
        <dbReference type="PIRNR" id="PIRNR002786"/>
    </source>
</evidence>
<evidence type="ECO:0000256" key="6">
    <source>
        <dbReference type="ARBA" id="ARBA00022692"/>
    </source>
</evidence>
<dbReference type="Gene3D" id="1.10.40.60">
    <property type="entry name" value="EpsJ-like"/>
    <property type="match status" value="1"/>
</dbReference>
<dbReference type="STRING" id="1538553.JT25_018190"/>
<keyword evidence="6" id="KW-0812">Transmembrane</keyword>
<evidence type="ECO:0000256" key="2">
    <source>
        <dbReference type="ARBA" id="ARBA00007246"/>
    </source>
</evidence>
<dbReference type="Pfam" id="PF21687">
    <property type="entry name" value="T2SSK_1st"/>
    <property type="match status" value="1"/>
</dbReference>
<dbReference type="OrthoDB" id="9181871at2"/>
<evidence type="ECO:0000256" key="3">
    <source>
        <dbReference type="ARBA" id="ARBA00022448"/>
    </source>
</evidence>
<dbReference type="InterPro" id="IPR005628">
    <property type="entry name" value="GspK"/>
</dbReference>
<evidence type="ECO:0000256" key="4">
    <source>
        <dbReference type="ARBA" id="ARBA00022475"/>
    </source>
</evidence>
<dbReference type="PANTHER" id="PTHR38831:SF2">
    <property type="entry name" value="TYPE II SECRETION SYSTEM PROTEIN K"/>
    <property type="match status" value="1"/>
</dbReference>
<dbReference type="GO" id="GO:0009306">
    <property type="term" value="P:protein secretion"/>
    <property type="evidence" value="ECO:0007669"/>
    <property type="project" value="InterPro"/>
</dbReference>
<dbReference type="EMBL" id="CP014476">
    <property type="protein sequence ID" value="AMK78396.1"/>
    <property type="molecule type" value="Genomic_DNA"/>
</dbReference>
<evidence type="ECO:0000256" key="8">
    <source>
        <dbReference type="ARBA" id="ARBA00022989"/>
    </source>
</evidence>
<evidence type="ECO:0000256" key="5">
    <source>
        <dbReference type="ARBA" id="ARBA00022519"/>
    </source>
</evidence>
<dbReference type="Proteomes" id="UP000030512">
    <property type="component" value="Chromosome"/>
</dbReference>
<comment type="subcellular location">
    <subcellularLocation>
        <location evidence="1 10">Cell inner membrane</location>
    </subcellularLocation>
</comment>
<dbReference type="AlphaFoldDB" id="A0A126T8J5"/>
<proteinExistence type="inferred from homology"/>
<comment type="similarity">
    <text evidence="2 10">Belongs to the GSP K family.</text>
</comment>
<feature type="domain" description="T2SS protein K first SAM-like" evidence="11">
    <location>
        <begin position="107"/>
        <end position="198"/>
    </location>
</feature>
<sequence>MTSMPRALIVTRQRGLALVIVIWILTLLSLMAGSFALSMRRESSVAGALKNNAQAQALAETGLSIAQFMLQHADPEQRWHADGSIYRIPGNDSEIRIRILSESGKVDINAAEEPLLKALINSVSDDEKLQQHLLDALLDWRDADDEPRPQGAEKKQYRQAGLAYQPSNQPFQSLEELQLVLGFNADIFERLQPWITIYSGQAELNSRLAPPELLQIIGDRLKEQNIHDVYLDNRLAESTAADDSNAEQTDPALAEEEQTYTIMVQTLLEDQATSAIEAVLRIQNQDPSQAPYQILDWKQGQQVLALFDSAMESQLITVQDEFTNDH</sequence>
<evidence type="ECO:0000313" key="12">
    <source>
        <dbReference type="EMBL" id="AMK78396.1"/>
    </source>
</evidence>
<dbReference type="PANTHER" id="PTHR38831">
    <property type="entry name" value="TYPE II SECRETION SYSTEM PROTEIN K"/>
    <property type="match status" value="1"/>
</dbReference>
<keyword evidence="9 10" id="KW-0472">Membrane</keyword>
<dbReference type="RefSeq" id="WP_052141953.1">
    <property type="nucleotide sequence ID" value="NZ_CP014476.1"/>
</dbReference>
<gene>
    <name evidence="12" type="ORF">JT25_018190</name>
</gene>
<reference evidence="12 13" key="1">
    <citation type="journal article" date="2015" name="Environ. Microbiol.">
        <title>Methane oxidation coupled to nitrate reduction under hypoxia by the Gammaproteobacterium Methylomonas denitrificans, sp. nov. type strain FJG1.</title>
        <authorList>
            <person name="Kits K.D."/>
            <person name="Klotz M.G."/>
            <person name="Stein L.Y."/>
        </authorList>
    </citation>
    <scope>NUCLEOTIDE SEQUENCE [LARGE SCALE GENOMIC DNA]</scope>
    <source>
        <strain evidence="12 13">FJG1</strain>
    </source>
</reference>
<evidence type="ECO:0000313" key="13">
    <source>
        <dbReference type="Proteomes" id="UP000030512"/>
    </source>
</evidence>
<accession>A0A126T8J5</accession>
<keyword evidence="7" id="KW-0653">Protein transport</keyword>
<keyword evidence="5 10" id="KW-0997">Cell inner membrane</keyword>
<organism evidence="12 13">
    <name type="scientific">Methylomonas denitrificans</name>
    <dbReference type="NCBI Taxonomy" id="1538553"/>
    <lineage>
        <taxon>Bacteria</taxon>
        <taxon>Pseudomonadati</taxon>
        <taxon>Pseudomonadota</taxon>
        <taxon>Gammaproteobacteria</taxon>
        <taxon>Methylococcales</taxon>
        <taxon>Methylococcaceae</taxon>
        <taxon>Methylomonas</taxon>
    </lineage>
</organism>
<dbReference type="GO" id="GO:0005886">
    <property type="term" value="C:plasma membrane"/>
    <property type="evidence" value="ECO:0007669"/>
    <property type="project" value="UniProtKB-SubCell"/>
</dbReference>
<evidence type="ECO:0000256" key="7">
    <source>
        <dbReference type="ARBA" id="ARBA00022927"/>
    </source>
</evidence>
<dbReference type="InterPro" id="IPR049031">
    <property type="entry name" value="T2SSK_SAM-like_1st"/>
</dbReference>
<keyword evidence="3 10" id="KW-0813">Transport</keyword>
<evidence type="ECO:0000259" key="11">
    <source>
        <dbReference type="Pfam" id="PF21687"/>
    </source>
</evidence>
<protein>
    <recommendedName>
        <fullName evidence="10">Type II secretion system protein K</fullName>
    </recommendedName>
</protein>
<dbReference type="PIRSF" id="PIRSF002786">
    <property type="entry name" value="XcpX"/>
    <property type="match status" value="1"/>
</dbReference>
<dbReference type="InterPro" id="IPR038072">
    <property type="entry name" value="GspK_central_sf"/>
</dbReference>
<name>A0A126T8J5_9GAMM</name>
<keyword evidence="8" id="KW-1133">Transmembrane helix</keyword>
<evidence type="ECO:0000256" key="1">
    <source>
        <dbReference type="ARBA" id="ARBA00004533"/>
    </source>
</evidence>